<evidence type="ECO:0000256" key="1">
    <source>
        <dbReference type="SAM" id="SignalP"/>
    </source>
</evidence>
<feature type="signal peptide" evidence="1">
    <location>
        <begin position="1"/>
        <end position="20"/>
    </location>
</feature>
<keyword evidence="1" id="KW-0732">Signal</keyword>
<keyword evidence="3" id="KW-1185">Reference proteome</keyword>
<evidence type="ECO:0000313" key="2">
    <source>
        <dbReference type="EMBL" id="TKK66938.1"/>
    </source>
</evidence>
<comment type="caution">
    <text evidence="2">The sequence shown here is derived from an EMBL/GenBank/DDBJ whole genome shotgun (WGS) entry which is preliminary data.</text>
</comment>
<reference evidence="2 3" key="1">
    <citation type="submission" date="2019-05" db="EMBL/GenBank/DDBJ databases">
        <title>Panacibacter sp. strain 17mud1-8 Genome sequencing and assembly.</title>
        <authorList>
            <person name="Chhetri G."/>
        </authorList>
    </citation>
    <scope>NUCLEOTIDE SEQUENCE [LARGE SCALE GENOMIC DNA]</scope>
    <source>
        <strain evidence="2 3">17mud1-8</strain>
    </source>
</reference>
<gene>
    <name evidence="2" type="ORF">FC093_15670</name>
</gene>
<dbReference type="RefSeq" id="WP_137262755.1">
    <property type="nucleotide sequence ID" value="NZ_SZQL01000013.1"/>
</dbReference>
<protein>
    <recommendedName>
        <fullName evidence="4">Lipocalin-like domain-containing protein</fullName>
    </recommendedName>
</protein>
<dbReference type="Proteomes" id="UP000305848">
    <property type="component" value="Unassembled WGS sequence"/>
</dbReference>
<name>A0A4U3KWM1_9BACT</name>
<dbReference type="AlphaFoldDB" id="A0A4U3KWM1"/>
<evidence type="ECO:0000313" key="3">
    <source>
        <dbReference type="Proteomes" id="UP000305848"/>
    </source>
</evidence>
<feature type="chain" id="PRO_5020746638" description="Lipocalin-like domain-containing protein" evidence="1">
    <location>
        <begin position="21"/>
        <end position="143"/>
    </location>
</feature>
<evidence type="ECO:0008006" key="4">
    <source>
        <dbReference type="Google" id="ProtNLM"/>
    </source>
</evidence>
<accession>A0A4U3KWM1</accession>
<organism evidence="2 3">
    <name type="scientific">Ilyomonas limi</name>
    <dbReference type="NCBI Taxonomy" id="2575867"/>
    <lineage>
        <taxon>Bacteria</taxon>
        <taxon>Pseudomonadati</taxon>
        <taxon>Bacteroidota</taxon>
        <taxon>Chitinophagia</taxon>
        <taxon>Chitinophagales</taxon>
        <taxon>Chitinophagaceae</taxon>
        <taxon>Ilyomonas</taxon>
    </lineage>
</organism>
<dbReference type="EMBL" id="SZQL01000013">
    <property type="protein sequence ID" value="TKK66938.1"/>
    <property type="molecule type" value="Genomic_DNA"/>
</dbReference>
<proteinExistence type="predicted"/>
<sequence length="143" mass="16105">MKKSILLLLVIGALSTKSMAQCDKKTLYTSTKQEWLNSKDEVQKSDSDKITVEVSKGNIVFNHNDDPNDEMKGDITASDCNWAEAYKNGKTTMQAKLTEGRGDVHEANVTIEGKDGKMFIILELKDHPDMKIKAYIDKYEEKS</sequence>
<dbReference type="OrthoDB" id="673130at2"/>